<dbReference type="OrthoDB" id="4357148at2759"/>
<feature type="region of interest" description="Disordered" evidence="1">
    <location>
        <begin position="1"/>
        <end position="95"/>
    </location>
</feature>
<name>A0A553IF93_9PEZI</name>
<evidence type="ECO:0000313" key="3">
    <source>
        <dbReference type="Proteomes" id="UP000319160"/>
    </source>
</evidence>
<proteinExistence type="predicted"/>
<feature type="compositionally biased region" description="Basic and acidic residues" evidence="1">
    <location>
        <begin position="33"/>
        <end position="42"/>
    </location>
</feature>
<sequence length="95" mass="10397">MSNYSEDVSEAPTGAVNDNSYVNRRGDNGPIDVVKDEAKIEDPVSAQDADSDQQLERDDKEAIDKSNIIKSRLRGNEPKPGAMAEPSDEEMGLME</sequence>
<reference evidence="3" key="1">
    <citation type="submission" date="2019-06" db="EMBL/GenBank/DDBJ databases">
        <title>Draft genome sequence of the griseofulvin-producing fungus Xylaria cubensis strain G536.</title>
        <authorList>
            <person name="Mead M.E."/>
            <person name="Raja H.A."/>
            <person name="Steenwyk J.L."/>
            <person name="Knowles S.L."/>
            <person name="Oberlies N.H."/>
            <person name="Rokas A."/>
        </authorList>
    </citation>
    <scope>NUCLEOTIDE SEQUENCE [LARGE SCALE GENOMIC DNA]</scope>
    <source>
        <strain evidence="3">G536</strain>
    </source>
</reference>
<dbReference type="AlphaFoldDB" id="A0A553IF93"/>
<keyword evidence="3" id="KW-1185">Reference proteome</keyword>
<comment type="caution">
    <text evidence="2">The sequence shown here is derived from an EMBL/GenBank/DDBJ whole genome shotgun (WGS) entry which is preliminary data.</text>
</comment>
<dbReference type="Proteomes" id="UP000319160">
    <property type="component" value="Unassembled WGS sequence"/>
</dbReference>
<evidence type="ECO:0000313" key="2">
    <source>
        <dbReference type="EMBL" id="TRX98864.1"/>
    </source>
</evidence>
<organism evidence="2 3">
    <name type="scientific">Xylaria flabelliformis</name>
    <dbReference type="NCBI Taxonomy" id="2512241"/>
    <lineage>
        <taxon>Eukaryota</taxon>
        <taxon>Fungi</taxon>
        <taxon>Dikarya</taxon>
        <taxon>Ascomycota</taxon>
        <taxon>Pezizomycotina</taxon>
        <taxon>Sordariomycetes</taxon>
        <taxon>Xylariomycetidae</taxon>
        <taxon>Xylariales</taxon>
        <taxon>Xylariaceae</taxon>
        <taxon>Xylaria</taxon>
    </lineage>
</organism>
<protein>
    <recommendedName>
        <fullName evidence="4">Histone chaperone domain-containing protein</fullName>
    </recommendedName>
</protein>
<feature type="compositionally biased region" description="Acidic residues" evidence="1">
    <location>
        <begin position="86"/>
        <end position="95"/>
    </location>
</feature>
<dbReference type="EMBL" id="VFLP01000001">
    <property type="protein sequence ID" value="TRX98864.1"/>
    <property type="molecule type" value="Genomic_DNA"/>
</dbReference>
<accession>A0A553IF93</accession>
<gene>
    <name evidence="2" type="ORF">FHL15_000206</name>
</gene>
<evidence type="ECO:0008006" key="4">
    <source>
        <dbReference type="Google" id="ProtNLM"/>
    </source>
</evidence>
<evidence type="ECO:0000256" key="1">
    <source>
        <dbReference type="SAM" id="MobiDB-lite"/>
    </source>
</evidence>
<feature type="compositionally biased region" description="Basic and acidic residues" evidence="1">
    <location>
        <begin position="54"/>
        <end position="64"/>
    </location>
</feature>